<dbReference type="PRINTS" id="PR00413">
    <property type="entry name" value="HADHALOGNASE"/>
</dbReference>
<dbReference type="Gene3D" id="3.40.50.1000">
    <property type="entry name" value="HAD superfamily/HAD-like"/>
    <property type="match status" value="1"/>
</dbReference>
<organism evidence="5 6">
    <name type="scientific">Paractinoplanes ovalisporus</name>
    <dbReference type="NCBI Taxonomy" id="2810368"/>
    <lineage>
        <taxon>Bacteria</taxon>
        <taxon>Bacillati</taxon>
        <taxon>Actinomycetota</taxon>
        <taxon>Actinomycetes</taxon>
        <taxon>Micromonosporales</taxon>
        <taxon>Micromonosporaceae</taxon>
        <taxon>Paractinoplanes</taxon>
    </lineage>
</organism>
<protein>
    <submittedName>
        <fullName evidence="5">HAD-IA family hydrolase</fullName>
    </submittedName>
</protein>
<dbReference type="InterPro" id="IPR006439">
    <property type="entry name" value="HAD-SF_hydro_IA"/>
</dbReference>
<name>A0ABS2A3E8_9ACTN</name>
<dbReference type="InterPro" id="IPR036412">
    <property type="entry name" value="HAD-like_sf"/>
</dbReference>
<dbReference type="PANTHER" id="PTHR46193">
    <property type="entry name" value="6-PHOSPHOGLUCONATE PHOSPHATASE"/>
    <property type="match status" value="1"/>
</dbReference>
<dbReference type="Proteomes" id="UP000632138">
    <property type="component" value="Unassembled WGS sequence"/>
</dbReference>
<comment type="caution">
    <text evidence="5">The sequence shown here is derived from an EMBL/GenBank/DDBJ whole genome shotgun (WGS) entry which is preliminary data.</text>
</comment>
<dbReference type="GO" id="GO:0016787">
    <property type="term" value="F:hydrolase activity"/>
    <property type="evidence" value="ECO:0007669"/>
    <property type="project" value="UniProtKB-KW"/>
</dbReference>
<accession>A0ABS2A3E8</accession>
<dbReference type="InterPro" id="IPR051600">
    <property type="entry name" value="Beta-PGM-like"/>
</dbReference>
<comment type="cofactor">
    <cofactor evidence="1">
        <name>Mg(2+)</name>
        <dbReference type="ChEBI" id="CHEBI:18420"/>
    </cofactor>
</comment>
<comment type="similarity">
    <text evidence="2">Belongs to the HAD-like hydrolase superfamily. CbbY/CbbZ/Gph/YieH family.</text>
</comment>
<dbReference type="RefSeq" id="WP_203374267.1">
    <property type="nucleotide sequence ID" value="NZ_JAENHP010000001.1"/>
</dbReference>
<dbReference type="InterPro" id="IPR023198">
    <property type="entry name" value="PGP-like_dom2"/>
</dbReference>
<dbReference type="SFLD" id="SFLDG01129">
    <property type="entry name" value="C1.5:_HAD__Beta-PGM__Phosphata"/>
    <property type="match status" value="1"/>
</dbReference>
<evidence type="ECO:0000313" key="6">
    <source>
        <dbReference type="Proteomes" id="UP000632138"/>
    </source>
</evidence>
<dbReference type="InterPro" id="IPR041492">
    <property type="entry name" value="HAD_2"/>
</dbReference>
<proteinExistence type="inferred from homology"/>
<dbReference type="EMBL" id="JAENHP010000001">
    <property type="protein sequence ID" value="MBM2614370.1"/>
    <property type="molecule type" value="Genomic_DNA"/>
</dbReference>
<keyword evidence="3" id="KW-0479">Metal-binding</keyword>
<keyword evidence="6" id="KW-1185">Reference proteome</keyword>
<keyword evidence="4" id="KW-0460">Magnesium</keyword>
<sequence length="218" mass="23946">MPLDALIFDFDGLLMDTETTLLETWRWEWRQHGLEMPVEGFFADHGGDVNEQRYALLAAAVGESFDRTASHSRRTAYRDVLHERLEPAPGIRDWFDEARAQGLRIAVASSSPEHWVHPNLARAGLLDRVDVSAFGNEVEAHKPDPAVYLLALARLGITPDRAVAFEDTPHGVAAAQAAGLRCVAIPNAYVPLERFGKADLVLASATDAPLRTVIAEIS</sequence>
<evidence type="ECO:0000256" key="3">
    <source>
        <dbReference type="ARBA" id="ARBA00022723"/>
    </source>
</evidence>
<dbReference type="PANTHER" id="PTHR46193:SF21">
    <property type="entry name" value="SLL1138 PROTEIN"/>
    <property type="match status" value="1"/>
</dbReference>
<dbReference type="NCBIfam" id="TIGR01509">
    <property type="entry name" value="HAD-SF-IA-v3"/>
    <property type="match status" value="1"/>
</dbReference>
<dbReference type="SUPFAM" id="SSF56784">
    <property type="entry name" value="HAD-like"/>
    <property type="match status" value="1"/>
</dbReference>
<dbReference type="Pfam" id="PF13419">
    <property type="entry name" value="HAD_2"/>
    <property type="match status" value="1"/>
</dbReference>
<reference evidence="5 6" key="1">
    <citation type="submission" date="2021-01" db="EMBL/GenBank/DDBJ databases">
        <title>Actinoplanes sp. nov. LDG1-06 isolated from lichen.</title>
        <authorList>
            <person name="Saeng-In P."/>
            <person name="Phongsopitanun W."/>
            <person name="Kanchanasin P."/>
            <person name="Yuki M."/>
            <person name="Kudo T."/>
            <person name="Ohkuma M."/>
            <person name="Tanasupawat S."/>
        </authorList>
    </citation>
    <scope>NUCLEOTIDE SEQUENCE [LARGE SCALE GENOMIC DNA]</scope>
    <source>
        <strain evidence="5 6">LDG1-06</strain>
    </source>
</reference>
<evidence type="ECO:0000256" key="4">
    <source>
        <dbReference type="ARBA" id="ARBA00022842"/>
    </source>
</evidence>
<dbReference type="Gene3D" id="1.10.150.240">
    <property type="entry name" value="Putative phosphatase, domain 2"/>
    <property type="match status" value="1"/>
</dbReference>
<evidence type="ECO:0000256" key="2">
    <source>
        <dbReference type="ARBA" id="ARBA00006171"/>
    </source>
</evidence>
<gene>
    <name evidence="5" type="ORF">JIG36_02210</name>
</gene>
<dbReference type="InterPro" id="IPR023214">
    <property type="entry name" value="HAD_sf"/>
</dbReference>
<evidence type="ECO:0000256" key="1">
    <source>
        <dbReference type="ARBA" id="ARBA00001946"/>
    </source>
</evidence>
<dbReference type="SFLD" id="SFLDS00003">
    <property type="entry name" value="Haloacid_Dehalogenase"/>
    <property type="match status" value="1"/>
</dbReference>
<evidence type="ECO:0000313" key="5">
    <source>
        <dbReference type="EMBL" id="MBM2614370.1"/>
    </source>
</evidence>
<keyword evidence="5" id="KW-0378">Hydrolase</keyword>